<evidence type="ECO:0000313" key="9">
    <source>
        <dbReference type="Proteomes" id="UP000838748"/>
    </source>
</evidence>
<feature type="transmembrane region" description="Helical" evidence="7">
    <location>
        <begin position="89"/>
        <end position="108"/>
    </location>
</feature>
<gene>
    <name evidence="8" type="primary">gadC_4</name>
    <name evidence="8" type="ORF">VMF7928_03119</name>
</gene>
<evidence type="ECO:0000256" key="3">
    <source>
        <dbReference type="ARBA" id="ARBA00022475"/>
    </source>
</evidence>
<dbReference type="EMBL" id="CAKLDM010000002">
    <property type="protein sequence ID" value="CAH0540785.1"/>
    <property type="molecule type" value="Genomic_DNA"/>
</dbReference>
<feature type="transmembrane region" description="Helical" evidence="7">
    <location>
        <begin position="328"/>
        <end position="348"/>
    </location>
</feature>
<dbReference type="InterPro" id="IPR002293">
    <property type="entry name" value="AA/rel_permease1"/>
</dbReference>
<reference evidence="8" key="1">
    <citation type="submission" date="2021-11" db="EMBL/GenBank/DDBJ databases">
        <authorList>
            <person name="Rodrigo-Torres L."/>
            <person name="Arahal R. D."/>
            <person name="Lucena T."/>
        </authorList>
    </citation>
    <scope>NUCLEOTIDE SEQUENCE</scope>
    <source>
        <strain evidence="8">CECT 7928</strain>
    </source>
</reference>
<evidence type="ECO:0000256" key="2">
    <source>
        <dbReference type="ARBA" id="ARBA00022448"/>
    </source>
</evidence>
<evidence type="ECO:0000256" key="5">
    <source>
        <dbReference type="ARBA" id="ARBA00022989"/>
    </source>
</evidence>
<dbReference type="PANTHER" id="PTHR42770:SF15">
    <property type="entry name" value="GLUTAMATE_GAMMA-AMINOBUTYRATE ANTIPORTER-RELATED"/>
    <property type="match status" value="1"/>
</dbReference>
<feature type="transmembrane region" description="Helical" evidence="7">
    <location>
        <begin position="225"/>
        <end position="250"/>
    </location>
</feature>
<feature type="transmembrane region" description="Helical" evidence="7">
    <location>
        <begin position="192"/>
        <end position="213"/>
    </location>
</feature>
<keyword evidence="3" id="KW-1003">Cell membrane</keyword>
<proteinExistence type="predicted"/>
<dbReference type="PIRSF" id="PIRSF006060">
    <property type="entry name" value="AA_transporter"/>
    <property type="match status" value="1"/>
</dbReference>
<accession>A0ABN8E8Z0</accession>
<keyword evidence="2" id="KW-0813">Transport</keyword>
<comment type="subcellular location">
    <subcellularLocation>
        <location evidence="1">Cell membrane</location>
        <topology evidence="1">Multi-pass membrane protein</topology>
    </subcellularLocation>
</comment>
<feature type="transmembrane region" description="Helical" evidence="7">
    <location>
        <begin position="154"/>
        <end position="172"/>
    </location>
</feature>
<dbReference type="PANTHER" id="PTHR42770">
    <property type="entry name" value="AMINO ACID TRANSPORTER-RELATED"/>
    <property type="match status" value="1"/>
</dbReference>
<feature type="transmembrane region" description="Helical" evidence="7">
    <location>
        <begin position="354"/>
        <end position="378"/>
    </location>
</feature>
<evidence type="ECO:0000256" key="1">
    <source>
        <dbReference type="ARBA" id="ARBA00004651"/>
    </source>
</evidence>
<evidence type="ECO:0000313" key="8">
    <source>
        <dbReference type="EMBL" id="CAH0540785.1"/>
    </source>
</evidence>
<keyword evidence="4 7" id="KW-0812">Transmembrane</keyword>
<dbReference type="Pfam" id="PF13520">
    <property type="entry name" value="AA_permease_2"/>
    <property type="match status" value="1"/>
</dbReference>
<feature type="transmembrane region" description="Helical" evidence="7">
    <location>
        <begin position="270"/>
        <end position="293"/>
    </location>
</feature>
<evidence type="ECO:0000256" key="6">
    <source>
        <dbReference type="ARBA" id="ARBA00023136"/>
    </source>
</evidence>
<evidence type="ECO:0000256" key="7">
    <source>
        <dbReference type="SAM" id="Phobius"/>
    </source>
</evidence>
<feature type="transmembrane region" description="Helical" evidence="7">
    <location>
        <begin position="39"/>
        <end position="57"/>
    </location>
</feature>
<evidence type="ECO:0000256" key="4">
    <source>
        <dbReference type="ARBA" id="ARBA00022692"/>
    </source>
</evidence>
<organism evidence="8 9">
    <name type="scientific">Vibrio marisflavi CECT 7928</name>
    <dbReference type="NCBI Taxonomy" id="634439"/>
    <lineage>
        <taxon>Bacteria</taxon>
        <taxon>Pseudomonadati</taxon>
        <taxon>Pseudomonadota</taxon>
        <taxon>Gammaproteobacteria</taxon>
        <taxon>Vibrionales</taxon>
        <taxon>Vibrionaceae</taxon>
        <taxon>Vibrio</taxon>
    </lineage>
</organism>
<keyword evidence="5 7" id="KW-1133">Transmembrane helix</keyword>
<feature type="transmembrane region" description="Helical" evidence="7">
    <location>
        <begin position="399"/>
        <end position="420"/>
    </location>
</feature>
<feature type="transmembrane region" description="Helical" evidence="7">
    <location>
        <begin position="12"/>
        <end position="33"/>
    </location>
</feature>
<comment type="caution">
    <text evidence="8">The sequence shown here is derived from an EMBL/GenBank/DDBJ whole genome shotgun (WGS) entry which is preliminary data.</text>
</comment>
<keyword evidence="6 7" id="KW-0472">Membrane</keyword>
<sequence length="478" mass="52212">METQPSGGKMGVGSLALFSLCAVIVVDTLTASASIGVSAIGWWVVTLVVFVIPYALITSELGTTYPGDGGIYDWVKKAFGYRWAVRTTWFYWINVGLWMPAVYIMFAGMFSELFFPELSLFWQIAICIVLTWLTIWICNVSVDVGVWVTNIGAILKVSVIAVLGVGGFVYAAKHGVANEFSFAAMKPSLDTGVAFLPALVFNLMGFELVATMTKEMKDVRDIPKSVFLAMGITAFLYIFGTLGILMALPVNDIGLVAGIIDTLRKLFGDSLFGSFMIYAVGTMALLTFIGNMVTWTMGASRAAAEAASEGELPKAVGKLSDKYDTPVGANNITGILSTIVILAYAVFAQTSDELFWSVFAFSSCIFLLPYLFMFPSYLKLRVTDPGTPRPFRVRGGMGVQWLLSIICFFVIVQAVVLFIFPDLLQWKVSWVYSGPVLIGVILTVLIGEFLLKQAIARKAGGEELSLQRFENLNKEAEL</sequence>
<feature type="transmembrane region" description="Helical" evidence="7">
    <location>
        <begin position="432"/>
        <end position="451"/>
    </location>
</feature>
<feature type="transmembrane region" description="Helical" evidence="7">
    <location>
        <begin position="120"/>
        <end position="142"/>
    </location>
</feature>
<name>A0ABN8E8Z0_9VIBR</name>
<dbReference type="InterPro" id="IPR050367">
    <property type="entry name" value="APC_superfamily"/>
</dbReference>
<dbReference type="RefSeq" id="WP_237362623.1">
    <property type="nucleotide sequence ID" value="NZ_CAKLDM010000002.1"/>
</dbReference>
<protein>
    <submittedName>
        <fullName evidence="8">Glutamate/gamma-aminobutyrate antiporter</fullName>
    </submittedName>
</protein>
<dbReference type="Gene3D" id="1.20.1740.10">
    <property type="entry name" value="Amino acid/polyamine transporter I"/>
    <property type="match status" value="1"/>
</dbReference>
<keyword evidence="9" id="KW-1185">Reference proteome</keyword>
<dbReference type="Proteomes" id="UP000838748">
    <property type="component" value="Unassembled WGS sequence"/>
</dbReference>